<dbReference type="NCBIfam" id="TIGR00344">
    <property type="entry name" value="alaS"/>
    <property type="match status" value="1"/>
</dbReference>
<dbReference type="GO" id="GO:0004813">
    <property type="term" value="F:alanine-tRNA ligase activity"/>
    <property type="evidence" value="ECO:0007669"/>
    <property type="project" value="UniProtKB-UniRule"/>
</dbReference>
<comment type="subunit">
    <text evidence="11">Monomer.</text>
</comment>
<dbReference type="AlphaFoldDB" id="A0A9W8BBK9"/>
<keyword evidence="7 11" id="KW-0067">ATP-binding</keyword>
<comment type="catalytic activity">
    <reaction evidence="11">
        <text>tRNA(Ala) + L-alanine + ATP = L-alanyl-tRNA(Ala) + AMP + diphosphate</text>
        <dbReference type="Rhea" id="RHEA:12540"/>
        <dbReference type="Rhea" id="RHEA-COMP:9657"/>
        <dbReference type="Rhea" id="RHEA-COMP:9923"/>
        <dbReference type="ChEBI" id="CHEBI:30616"/>
        <dbReference type="ChEBI" id="CHEBI:33019"/>
        <dbReference type="ChEBI" id="CHEBI:57972"/>
        <dbReference type="ChEBI" id="CHEBI:78442"/>
        <dbReference type="ChEBI" id="CHEBI:78497"/>
        <dbReference type="ChEBI" id="CHEBI:456215"/>
        <dbReference type="EC" id="6.1.1.7"/>
    </reaction>
</comment>
<dbReference type="Gene3D" id="3.30.930.10">
    <property type="entry name" value="Bira Bifunctional Protein, Domain 2"/>
    <property type="match status" value="1"/>
</dbReference>
<evidence type="ECO:0000256" key="4">
    <source>
        <dbReference type="ARBA" id="ARBA00022723"/>
    </source>
</evidence>
<keyword evidence="3 11" id="KW-0436">Ligase</keyword>
<dbReference type="InterPro" id="IPR050058">
    <property type="entry name" value="Ala-tRNA_ligase"/>
</dbReference>
<dbReference type="Gene3D" id="3.30.54.20">
    <property type="match status" value="1"/>
</dbReference>
<dbReference type="GO" id="GO:0000049">
    <property type="term" value="F:tRNA binding"/>
    <property type="evidence" value="ECO:0007669"/>
    <property type="project" value="UniProtKB-KW"/>
</dbReference>
<dbReference type="InterPro" id="IPR018164">
    <property type="entry name" value="Ala-tRNA-synth_IIc_N"/>
</dbReference>
<dbReference type="PRINTS" id="PR00980">
    <property type="entry name" value="TRNASYNTHALA"/>
</dbReference>
<feature type="binding site" evidence="11">
    <location>
        <position position="598"/>
    </location>
    <ligand>
        <name>Zn(2+)</name>
        <dbReference type="ChEBI" id="CHEBI:29105"/>
    </ligand>
</feature>
<dbReference type="SMART" id="SM00863">
    <property type="entry name" value="tRNA_SAD"/>
    <property type="match status" value="1"/>
</dbReference>
<dbReference type="HAMAP" id="MF_00036_B">
    <property type="entry name" value="Ala_tRNA_synth_B"/>
    <property type="match status" value="1"/>
</dbReference>
<evidence type="ECO:0000256" key="7">
    <source>
        <dbReference type="ARBA" id="ARBA00022840"/>
    </source>
</evidence>
<evidence type="ECO:0000256" key="5">
    <source>
        <dbReference type="ARBA" id="ARBA00022741"/>
    </source>
</evidence>
<dbReference type="OrthoDB" id="2423964at2759"/>
<evidence type="ECO:0000313" key="13">
    <source>
        <dbReference type="EMBL" id="KAJ1983872.1"/>
    </source>
</evidence>
<evidence type="ECO:0000256" key="11">
    <source>
        <dbReference type="HAMAP-Rule" id="MF_03133"/>
    </source>
</evidence>
<evidence type="ECO:0000259" key="12">
    <source>
        <dbReference type="PROSITE" id="PS50860"/>
    </source>
</evidence>
<evidence type="ECO:0000256" key="3">
    <source>
        <dbReference type="ARBA" id="ARBA00022598"/>
    </source>
</evidence>
<dbReference type="GO" id="GO:0008270">
    <property type="term" value="F:zinc ion binding"/>
    <property type="evidence" value="ECO:0007669"/>
    <property type="project" value="UniProtKB-UniRule"/>
</dbReference>
<feature type="binding site" evidence="11">
    <location>
        <position position="594"/>
    </location>
    <ligand>
        <name>Zn(2+)</name>
        <dbReference type="ChEBI" id="CHEBI:29105"/>
    </ligand>
</feature>
<keyword evidence="10 11" id="KW-0030">Aminoacyl-tRNA synthetase</keyword>
<dbReference type="InterPro" id="IPR045864">
    <property type="entry name" value="aa-tRNA-synth_II/BPL/LPL"/>
</dbReference>
<dbReference type="GO" id="GO:0005739">
    <property type="term" value="C:mitochondrion"/>
    <property type="evidence" value="ECO:0007669"/>
    <property type="project" value="UniProtKB-SubCell"/>
</dbReference>
<evidence type="ECO:0000256" key="1">
    <source>
        <dbReference type="ARBA" id="ARBA00008429"/>
    </source>
</evidence>
<dbReference type="SUPFAM" id="SSF55681">
    <property type="entry name" value="Class II aaRS and biotin synthetases"/>
    <property type="match status" value="1"/>
</dbReference>
<evidence type="ECO:0000256" key="8">
    <source>
        <dbReference type="ARBA" id="ARBA00022884"/>
    </source>
</evidence>
<gene>
    <name evidence="11" type="primary">ALA1</name>
    <name evidence="13" type="ORF">H4R34_001014</name>
</gene>
<dbReference type="SUPFAM" id="SSF101353">
    <property type="entry name" value="Putative anticodon-binding domain of alanyl-tRNA synthetase (AlaRS)"/>
    <property type="match status" value="1"/>
</dbReference>
<dbReference type="InterPro" id="IPR023033">
    <property type="entry name" value="Ala_tRNA_ligase_euk/bac"/>
</dbReference>
<dbReference type="GO" id="GO:0070143">
    <property type="term" value="P:mitochondrial alanyl-tRNA aminoacylation"/>
    <property type="evidence" value="ECO:0007669"/>
    <property type="project" value="UniProtKB-UniRule"/>
</dbReference>
<keyword evidence="5 11" id="KW-0547">Nucleotide-binding</keyword>
<dbReference type="CDD" id="cd00673">
    <property type="entry name" value="AlaRS_core"/>
    <property type="match status" value="1"/>
</dbReference>
<comment type="domain">
    <text evidence="11">Consists of three domains; the N-terminal catalytic domain, the editing domain and the C-terminal C-Ala domain. The editing domain removes incorrectly charged amino acids, while the C-Ala domain, along with tRNA(Ala), serves as a bridge to cooperatively bring together the editing and aminoacylation centers thus stimulating deacylation of misacylated tRNAs.</text>
</comment>
<keyword evidence="8 11" id="KW-0694">RNA-binding</keyword>
<dbReference type="PROSITE" id="PS50860">
    <property type="entry name" value="AA_TRNA_LIGASE_II_ALA"/>
    <property type="match status" value="1"/>
</dbReference>
<dbReference type="InterPro" id="IPR002318">
    <property type="entry name" value="Ala-tRNA-lgiase_IIc"/>
</dbReference>
<dbReference type="FunFam" id="3.30.54.20:FF:000001">
    <property type="entry name" value="Alanine--tRNA ligase"/>
    <property type="match status" value="1"/>
</dbReference>
<proteinExistence type="inferred from homology"/>
<evidence type="ECO:0000256" key="10">
    <source>
        <dbReference type="ARBA" id="ARBA00023146"/>
    </source>
</evidence>
<dbReference type="PANTHER" id="PTHR11777:SF9">
    <property type="entry name" value="ALANINE--TRNA LIGASE, CYTOPLASMIC"/>
    <property type="match status" value="1"/>
</dbReference>
<evidence type="ECO:0000256" key="6">
    <source>
        <dbReference type="ARBA" id="ARBA00022833"/>
    </source>
</evidence>
<sequence length="867" mass="95695">MLLTRCARLPPVRCWSFSRPGALLWTTAKIRTSFVDYFASRGHTPVPSASLVPAASDQSLLFTNAGMVPFKQHFLDPLSAPHPRIVTVQRCMRAGGKHNDLDNVGFTPRHHTYFEMLGNFAFGRGAQKAEAIRDAWAFLTQVVHLPVDRLRVSVLYSDTESFDIWHRDIGLPASRIDRLDETDNFWAMGDDEGPCGPCTEIFWDTGRNLDSPDRWLEIWNLVFMQYHRTATGDLVQLPMLCIDTGMGLERLASVLQGKTSNFDIDSFQTILQGIDTLVPASSTPTHSTRAYKQIIADHLRSSSFLVYDGVLPSNVGRGYVLRRILRRAIRAGHQLGLLSPFFSRLQPHFLESLDGSAPNIVSRAPGIAEVLHREELLFHQTLDRGLQMLYRTFRGSKASSTRAIDAATAFYLYDTHGFPVDLTETIAKEHGWTVDMVGFAQLQTQHRERNKASWKPKQRSVRDYLQPWQSSVVTTPFSGYTLPHQDPITSRIIAAQPLMANQWALALDPCPFYGWGGGQLPDKGQVTTCDGATWSVMDVLALNPATLAVVVECTGATPGLTSKPSGSLDAPFAQGALVTCTVDRMYRQGLTVHHTATHLLNAALHRVLGHPVVQAGSLVSSTRLRFDFSSDPLTREQQRKIERLVNETALKALPVHTTVLPLTDAQSQGAVATFGEKYQDVVRMVSISGFSKELCGGTHVSNTHWVYPFHILSEGSVAAGTRRMEAVAGPAAVAWLETQTNTLSDITQLTRAPSTAQTTAAVQALVQKTSQLTRQVRALSNQLVNAASHPVATTHTQNQPPHHSPLSIHFHTLDADLSSDCLAKRATFLSGCQRGAVHIVLQETRMAVGYHPLHDENPPRIHAGQVR</sequence>
<dbReference type="InterPro" id="IPR018165">
    <property type="entry name" value="Ala-tRNA-synth_IIc_core"/>
</dbReference>
<dbReference type="Gene3D" id="3.30.980.10">
    <property type="entry name" value="Threonyl-trna Synthetase, Chain A, domain 2"/>
    <property type="match status" value="1"/>
</dbReference>
<keyword evidence="14" id="KW-1185">Reference proteome</keyword>
<dbReference type="InterPro" id="IPR012947">
    <property type="entry name" value="tRNA_SAD"/>
</dbReference>
<comment type="similarity">
    <text evidence="1">Belongs to the class-II aminoacyl-tRNA synthetase family. Alax-L subfamily.</text>
</comment>
<comment type="cofactor">
    <cofactor evidence="11">
        <name>Zn(2+)</name>
        <dbReference type="ChEBI" id="CHEBI:29105"/>
    </cofactor>
    <text evidence="11">Binds 1 zinc ion per subunit.</text>
</comment>
<keyword evidence="11" id="KW-0496">Mitochondrion</keyword>
<comment type="function">
    <text evidence="11">Catalyzes the attachment of alanine to tRNA(Ala) in a two-step reaction: alanine is first activated by ATP to form Ala-AMP and then transferred to the acceptor end of tRNA(Ala). Also edits incorrectly charged tRNA(Ala) via its editing domain.</text>
</comment>
<keyword evidence="6 11" id="KW-0862">Zinc</keyword>
<keyword evidence="2 11" id="KW-0820">tRNA-binding</keyword>
<reference evidence="13" key="1">
    <citation type="submission" date="2022-07" db="EMBL/GenBank/DDBJ databases">
        <title>Phylogenomic reconstructions and comparative analyses of Kickxellomycotina fungi.</title>
        <authorList>
            <person name="Reynolds N.K."/>
            <person name="Stajich J.E."/>
            <person name="Barry K."/>
            <person name="Grigoriev I.V."/>
            <person name="Crous P."/>
            <person name="Smith M.E."/>
        </authorList>
    </citation>
    <scope>NUCLEOTIDE SEQUENCE</scope>
    <source>
        <strain evidence="13">RSA 567</strain>
    </source>
</reference>
<feature type="binding site" evidence="11">
    <location>
        <position position="695"/>
    </location>
    <ligand>
        <name>Zn(2+)</name>
        <dbReference type="ChEBI" id="CHEBI:29105"/>
    </ligand>
</feature>
<dbReference type="GO" id="GO:0005524">
    <property type="term" value="F:ATP binding"/>
    <property type="evidence" value="ECO:0007669"/>
    <property type="project" value="UniProtKB-UniRule"/>
</dbReference>
<accession>A0A9W8BBK9</accession>
<dbReference type="PANTHER" id="PTHR11777">
    <property type="entry name" value="ALANYL-TRNA SYNTHETASE"/>
    <property type="match status" value="1"/>
</dbReference>
<feature type="domain" description="Alanyl-transfer RNA synthetases family profile" evidence="12">
    <location>
        <begin position="25"/>
        <end position="738"/>
    </location>
</feature>
<keyword evidence="11" id="KW-0963">Cytoplasm</keyword>
<evidence type="ECO:0000313" key="14">
    <source>
        <dbReference type="Proteomes" id="UP001151582"/>
    </source>
</evidence>
<evidence type="ECO:0000256" key="2">
    <source>
        <dbReference type="ARBA" id="ARBA00022555"/>
    </source>
</evidence>
<comment type="subcellular location">
    <subcellularLocation>
        <location evidence="11">Mitochondrion</location>
    </subcellularLocation>
    <subcellularLocation>
        <location evidence="11">Cytoplasm</location>
    </subcellularLocation>
</comment>
<dbReference type="InterPro" id="IPR009000">
    <property type="entry name" value="Transl_B-barrel_sf"/>
</dbReference>
<dbReference type="InterPro" id="IPR018162">
    <property type="entry name" value="Ala-tRNA-ligase_IIc_anticod-bd"/>
</dbReference>
<dbReference type="SUPFAM" id="SSF55186">
    <property type="entry name" value="ThrRS/AlaRS common domain"/>
    <property type="match status" value="1"/>
</dbReference>
<dbReference type="EMBL" id="JANBQB010000038">
    <property type="protein sequence ID" value="KAJ1983872.1"/>
    <property type="molecule type" value="Genomic_DNA"/>
</dbReference>
<dbReference type="Pfam" id="PF07973">
    <property type="entry name" value="tRNA_SAD"/>
    <property type="match status" value="1"/>
</dbReference>
<name>A0A9W8BBK9_9FUNG</name>
<dbReference type="EC" id="6.1.1.7" evidence="11"/>
<dbReference type="Proteomes" id="UP001151582">
    <property type="component" value="Unassembled WGS sequence"/>
</dbReference>
<dbReference type="Pfam" id="PF01411">
    <property type="entry name" value="tRNA-synt_2c"/>
    <property type="match status" value="1"/>
</dbReference>
<organism evidence="13 14">
    <name type="scientific">Dimargaris verticillata</name>
    <dbReference type="NCBI Taxonomy" id="2761393"/>
    <lineage>
        <taxon>Eukaryota</taxon>
        <taxon>Fungi</taxon>
        <taxon>Fungi incertae sedis</taxon>
        <taxon>Zoopagomycota</taxon>
        <taxon>Kickxellomycotina</taxon>
        <taxon>Dimargaritomycetes</taxon>
        <taxon>Dimargaritales</taxon>
        <taxon>Dimargaritaceae</taxon>
        <taxon>Dimargaris</taxon>
    </lineage>
</organism>
<comment type="caution">
    <text evidence="13">The sequence shown here is derived from an EMBL/GenBank/DDBJ whole genome shotgun (WGS) entry which is preliminary data.</text>
</comment>
<dbReference type="InterPro" id="IPR018163">
    <property type="entry name" value="Thr/Ala-tRNA-synth_IIc_edit"/>
</dbReference>
<protein>
    <recommendedName>
        <fullName evidence="11">Alanine--tRNA ligase</fullName>
        <ecNumber evidence="11">6.1.1.7</ecNumber>
    </recommendedName>
    <alternativeName>
        <fullName evidence="11">Alanyl-tRNA synthetase</fullName>
        <shortName evidence="11">AlaRS</shortName>
    </alternativeName>
</protein>
<keyword evidence="4 11" id="KW-0479">Metal-binding</keyword>
<dbReference type="Gene3D" id="2.40.30.130">
    <property type="match status" value="1"/>
</dbReference>
<evidence type="ECO:0000256" key="9">
    <source>
        <dbReference type="ARBA" id="ARBA00022917"/>
    </source>
</evidence>
<feature type="binding site" evidence="11">
    <location>
        <position position="699"/>
    </location>
    <ligand>
        <name>Zn(2+)</name>
        <dbReference type="ChEBI" id="CHEBI:29105"/>
    </ligand>
</feature>
<dbReference type="FunFam" id="3.30.980.10:FF:000004">
    <property type="entry name" value="Alanine--tRNA ligase, cytoplasmic"/>
    <property type="match status" value="1"/>
</dbReference>
<dbReference type="GO" id="GO:0002161">
    <property type="term" value="F:aminoacyl-tRNA deacylase activity"/>
    <property type="evidence" value="ECO:0007669"/>
    <property type="project" value="TreeGrafter"/>
</dbReference>
<keyword evidence="9 11" id="KW-0648">Protein biosynthesis</keyword>
<dbReference type="SUPFAM" id="SSF50447">
    <property type="entry name" value="Translation proteins"/>
    <property type="match status" value="1"/>
</dbReference>